<dbReference type="Gene3D" id="3.20.20.80">
    <property type="entry name" value="Glycosidases"/>
    <property type="match status" value="1"/>
</dbReference>
<dbReference type="InterPro" id="IPR017853">
    <property type="entry name" value="GH"/>
</dbReference>
<feature type="domain" description="Glycoside hydrolase family 2 immunoglobulin-like beta-sandwich" evidence="7">
    <location>
        <begin position="246"/>
        <end position="336"/>
    </location>
</feature>
<dbReference type="AlphaFoldDB" id="A0A2K9NI90"/>
<name>A0A2K9NI90_9PROT</name>
<proteinExistence type="inferred from homology"/>
<dbReference type="InterPro" id="IPR006101">
    <property type="entry name" value="Glyco_hydro_2"/>
</dbReference>
<feature type="domain" description="Glycoside hydrolase family 2 catalytic" evidence="8">
    <location>
        <begin position="340"/>
        <end position="460"/>
    </location>
</feature>
<feature type="transmembrane region" description="Helical" evidence="6">
    <location>
        <begin position="46"/>
        <end position="65"/>
    </location>
</feature>
<organism evidence="11 12">
    <name type="scientific">Niveispirillum cyanobacteriorum</name>
    <dbReference type="NCBI Taxonomy" id="1612173"/>
    <lineage>
        <taxon>Bacteria</taxon>
        <taxon>Pseudomonadati</taxon>
        <taxon>Pseudomonadota</taxon>
        <taxon>Alphaproteobacteria</taxon>
        <taxon>Rhodospirillales</taxon>
        <taxon>Azospirillaceae</taxon>
        <taxon>Niveispirillum</taxon>
    </lineage>
</organism>
<comment type="similarity">
    <text evidence="2">Belongs to the glycosyl hydrolase 2 family.</text>
</comment>
<evidence type="ECO:0000256" key="1">
    <source>
        <dbReference type="ARBA" id="ARBA00001412"/>
    </source>
</evidence>
<evidence type="ECO:0000259" key="10">
    <source>
        <dbReference type="Pfam" id="PF16353"/>
    </source>
</evidence>
<dbReference type="InterPro" id="IPR032312">
    <property type="entry name" value="LacZ_4"/>
</dbReference>
<dbReference type="GO" id="GO:0004565">
    <property type="term" value="F:beta-galactosidase activity"/>
    <property type="evidence" value="ECO:0007669"/>
    <property type="project" value="UniProtKB-EC"/>
</dbReference>
<reference evidence="11 12" key="1">
    <citation type="submission" date="2017-12" db="EMBL/GenBank/DDBJ databases">
        <title>Genomes of bacteria within cyanobacterial aggregates.</title>
        <authorList>
            <person name="Cai H."/>
        </authorList>
    </citation>
    <scope>NUCLEOTIDE SEQUENCE [LARGE SCALE GENOMIC DNA]</scope>
    <source>
        <strain evidence="11 12">TH16</strain>
    </source>
</reference>
<dbReference type="PRINTS" id="PR00132">
    <property type="entry name" value="GLHYDRLASE2"/>
</dbReference>
<evidence type="ECO:0000313" key="11">
    <source>
        <dbReference type="EMBL" id="AUN32800.1"/>
    </source>
</evidence>
<evidence type="ECO:0000313" key="12">
    <source>
        <dbReference type="Proteomes" id="UP000234752"/>
    </source>
</evidence>
<dbReference type="InterPro" id="IPR006102">
    <property type="entry name" value="Ig-like_GH2"/>
</dbReference>
<dbReference type="EC" id="3.2.1.23" evidence="3"/>
<comment type="catalytic activity">
    <reaction evidence="1">
        <text>Hydrolysis of terminal non-reducing beta-D-galactose residues in beta-D-galactosides.</text>
        <dbReference type="EC" id="3.2.1.23"/>
    </reaction>
</comment>
<dbReference type="Proteomes" id="UP000234752">
    <property type="component" value="Chromosome eg_2"/>
</dbReference>
<keyword evidence="6" id="KW-0472">Membrane</keyword>
<accession>A0A2K9NI90</accession>
<dbReference type="Pfam" id="PF02837">
    <property type="entry name" value="Glyco_hydro_2_N"/>
    <property type="match status" value="1"/>
</dbReference>
<dbReference type="InterPro" id="IPR013783">
    <property type="entry name" value="Ig-like_fold"/>
</dbReference>
<dbReference type="PANTHER" id="PTHR46323:SF2">
    <property type="entry name" value="BETA-GALACTOSIDASE"/>
    <property type="match status" value="1"/>
</dbReference>
<dbReference type="InterPro" id="IPR006103">
    <property type="entry name" value="Glyco_hydro_2_cat"/>
</dbReference>
<dbReference type="InterPro" id="IPR036156">
    <property type="entry name" value="Beta-gal/glucu_dom_sf"/>
</dbReference>
<dbReference type="KEGG" id="ncb:C0V82_21100"/>
<evidence type="ECO:0000259" key="7">
    <source>
        <dbReference type="Pfam" id="PF00703"/>
    </source>
</evidence>
<dbReference type="Pfam" id="PF16353">
    <property type="entry name" value="LacZ_4"/>
    <property type="match status" value="1"/>
</dbReference>
<dbReference type="EMBL" id="CP025612">
    <property type="protein sequence ID" value="AUN32800.1"/>
    <property type="molecule type" value="Genomic_DNA"/>
</dbReference>
<keyword evidence="4" id="KW-0378">Hydrolase</keyword>
<keyword evidence="12" id="KW-1185">Reference proteome</keyword>
<dbReference type="Pfam" id="PF00703">
    <property type="entry name" value="Glyco_hydro_2"/>
    <property type="match status" value="1"/>
</dbReference>
<evidence type="ECO:0000256" key="2">
    <source>
        <dbReference type="ARBA" id="ARBA00007401"/>
    </source>
</evidence>
<dbReference type="InterPro" id="IPR006104">
    <property type="entry name" value="Glyco_hydro_2_N"/>
</dbReference>
<evidence type="ECO:0000256" key="5">
    <source>
        <dbReference type="ARBA" id="ARBA00023295"/>
    </source>
</evidence>
<dbReference type="SUPFAM" id="SSF51445">
    <property type="entry name" value="(Trans)glycosidases"/>
    <property type="match status" value="1"/>
</dbReference>
<dbReference type="Gene3D" id="2.60.120.260">
    <property type="entry name" value="Galactose-binding domain-like"/>
    <property type="match status" value="1"/>
</dbReference>
<dbReference type="PANTHER" id="PTHR46323">
    <property type="entry name" value="BETA-GALACTOSIDASE"/>
    <property type="match status" value="1"/>
</dbReference>
<protein>
    <recommendedName>
        <fullName evidence="3">beta-galactosidase</fullName>
        <ecNumber evidence="3">3.2.1.23</ecNumber>
    </recommendedName>
</protein>
<evidence type="ECO:0000256" key="4">
    <source>
        <dbReference type="ARBA" id="ARBA00022801"/>
    </source>
</evidence>
<evidence type="ECO:0000259" key="9">
    <source>
        <dbReference type="Pfam" id="PF02837"/>
    </source>
</evidence>
<evidence type="ECO:0000256" key="6">
    <source>
        <dbReference type="SAM" id="Phobius"/>
    </source>
</evidence>
<gene>
    <name evidence="11" type="ORF">C0V82_21100</name>
</gene>
<keyword evidence="5" id="KW-0326">Glycosidase</keyword>
<dbReference type="GO" id="GO:0005990">
    <property type="term" value="P:lactose catabolic process"/>
    <property type="evidence" value="ECO:0007669"/>
    <property type="project" value="TreeGrafter"/>
</dbReference>
<dbReference type="InterPro" id="IPR008979">
    <property type="entry name" value="Galactose-bd-like_sf"/>
</dbReference>
<keyword evidence="6" id="KW-1133">Transmembrane helix</keyword>
<dbReference type="SUPFAM" id="SSF49303">
    <property type="entry name" value="beta-Galactosidase/glucuronidase domain"/>
    <property type="match status" value="2"/>
</dbReference>
<evidence type="ECO:0000259" key="8">
    <source>
        <dbReference type="Pfam" id="PF02836"/>
    </source>
</evidence>
<feature type="domain" description="Glycosyl hydrolases family 2 sugar binding" evidence="9">
    <location>
        <begin position="99"/>
        <end position="233"/>
    </location>
</feature>
<keyword evidence="6" id="KW-0812">Transmembrane</keyword>
<sequence length="1070" mass="116355">MGIVHPAMHFFVNNSPGPSAIAGKKAVTKGRQMTGQNRGPRALRSVWTYLLALLVWCAATFPAMAEEVPGTATLMLSGTGPDDAVAWDFVIDGGMRAGEQAHIPVPSNWQMHGFGHYQYGYDKGPRAADKATYRRRFTVPADWKGRTIRVIFEAVMTDTLVKVNGTVAGPVHQGGFNRFSHDITKLVKPGEENEIEVQVSEASAATATDIAERHGDYWVFGGIYRPVWLEASPPESIAQVAINALASGDLTADITLRAPRSVTKLVGQVTTRDGAAVGQPFTVTIPDGGTGRVRLAGQIAQPALWSAETPNLYDLRVTLFAGDRPVHQVRQRFGFRTFEVRGGEGLYLNGQRIMLKGVNRHSFRPETGRAVSRSQAYDDVRTIKSLNMNAMRVAHYAPEKAFLEAADELGLYVINELSGWQNAHDTEVGRKLVRSLVERDVNHPSILFWSNGNEGGWNRELDGDFALYDPQARPLIHPWEAFGGIDTKHYPRYPDLLRRLSGDMLVMPTEFLHGLFDGGIGSGLDDYWHAMKASKRGAGGFLWNLADEGLVRTDQGGRIDLYATYAADGIVGPHQEKEPSFFTVRDIWSPVQIDAPILDDGFKGTLTVRNDYDFTSLTAVRFQWEWLRFAGPADRKTDAKVLAKGETAGPAIAPHAAGELRLPLPSVWKQADALRLTAIKGDQSLLTWVWSARTHPAEDVTGSRIGRPQVVRKGDVIDLVAGKLSARFDATTGLLTSLTRDGQKQSLSNGPRLLLARPKGAGEPAWVGPVVKGEGLYEFPEPMMANIAAIDLGIVEADGWAGFSLELSSDGRNWRRVFDGARVARDGQTYIFPPQIVKAIRISNLAGVRSVPKPVSVRLAYEADRFINPDVVPVTVNAGNGRDPVTGKLLAWLEAPGAGGLSHVRWSLGEDGILTLDYRYDLTGAVLYHGIGFDRPLDDVTGVRALVRGPGPVWQNRLRGPVLGVHEIAGDGAALPKPAVAGYFADPRWIRLSGGQGTLTIFSDGAPYLQLGARLADFPTTSVDFPPSDIGFLQAIPGMGAKNQAADLTGPEGMPSMARGSYGGRLRIKY</sequence>
<evidence type="ECO:0000256" key="3">
    <source>
        <dbReference type="ARBA" id="ARBA00012756"/>
    </source>
</evidence>
<feature type="domain" description="Beta-galactosidase" evidence="10">
    <location>
        <begin position="606"/>
        <end position="670"/>
    </location>
</feature>
<dbReference type="PROSITE" id="PS00608">
    <property type="entry name" value="GLYCOSYL_HYDROL_F2_2"/>
    <property type="match status" value="1"/>
</dbReference>
<dbReference type="Gene3D" id="2.60.40.10">
    <property type="entry name" value="Immunoglobulins"/>
    <property type="match status" value="2"/>
</dbReference>
<dbReference type="InterPro" id="IPR023232">
    <property type="entry name" value="Glyco_hydro_2_AS"/>
</dbReference>
<dbReference type="SUPFAM" id="SSF49785">
    <property type="entry name" value="Galactose-binding domain-like"/>
    <property type="match status" value="1"/>
</dbReference>
<dbReference type="Pfam" id="PF02836">
    <property type="entry name" value="Glyco_hydro_2_C"/>
    <property type="match status" value="1"/>
</dbReference>
<dbReference type="GO" id="GO:0009341">
    <property type="term" value="C:beta-galactosidase complex"/>
    <property type="evidence" value="ECO:0007669"/>
    <property type="project" value="TreeGrafter"/>
</dbReference>
<dbReference type="InterPro" id="IPR050347">
    <property type="entry name" value="Bact_Beta-galactosidase"/>
</dbReference>